<proteinExistence type="predicted"/>
<protein>
    <submittedName>
        <fullName evidence="1">Uncharacterized protein</fullName>
    </submittedName>
</protein>
<dbReference type="Proteomes" id="UP001165124">
    <property type="component" value="Unassembled WGS sequence"/>
</dbReference>
<dbReference type="AlphaFoldDB" id="A0A9W6PRI1"/>
<accession>A0A9W6PRI1</accession>
<organism evidence="1 2">
    <name type="scientific">Actinomadura rubrobrunea</name>
    <dbReference type="NCBI Taxonomy" id="115335"/>
    <lineage>
        <taxon>Bacteria</taxon>
        <taxon>Bacillati</taxon>
        <taxon>Actinomycetota</taxon>
        <taxon>Actinomycetes</taxon>
        <taxon>Streptosporangiales</taxon>
        <taxon>Thermomonosporaceae</taxon>
        <taxon>Actinomadura</taxon>
    </lineage>
</organism>
<keyword evidence="2" id="KW-1185">Reference proteome</keyword>
<evidence type="ECO:0000313" key="1">
    <source>
        <dbReference type="EMBL" id="GLW62205.1"/>
    </source>
</evidence>
<name>A0A9W6PRI1_9ACTN</name>
<reference evidence="1" key="1">
    <citation type="submission" date="2023-02" db="EMBL/GenBank/DDBJ databases">
        <title>Actinomadura rubrobrunea NBRC 14622.</title>
        <authorList>
            <person name="Ichikawa N."/>
            <person name="Sato H."/>
            <person name="Tonouchi N."/>
        </authorList>
    </citation>
    <scope>NUCLEOTIDE SEQUENCE</scope>
    <source>
        <strain evidence="1">NBRC 14622</strain>
    </source>
</reference>
<comment type="caution">
    <text evidence="1">The sequence shown here is derived from an EMBL/GenBank/DDBJ whole genome shotgun (WGS) entry which is preliminary data.</text>
</comment>
<sequence>MTGDELAPEELRGISSPWCLTDATVRMIVAREQDTTTASVEQALDVLERCRRRAAAHPRPLDMTARVEQSALLAGMGEAWAEWLRPLETAMPTLDDIRVSNVAALVRRAEVEVSPQVKAVFPEEGVVAVPRNRPSLDVLVELTRVWAEDLWPTLTRQVSGWLSERLRLGGSEDHRRRYFALLAAVVPDLGDYGDALVTHLELTGSMETAAYLLCIERHPRTAEAARRSAAACLRRLEQAAHPHGDDLPEEIWDRRGRRLSGVRTGFVRQHDGPPEEQMLELSFEDGTALQIWAGYEGRLRLEEGPHTPGSGESHSEVEGFTEAQLLTDDVEWYFHDIGDDPRVADAIGRTLTDFRAFKGDDDREGLVLQFETVMVRLQTVDDLVFEMTWGDAASGWMEE</sequence>
<evidence type="ECO:0000313" key="2">
    <source>
        <dbReference type="Proteomes" id="UP001165124"/>
    </source>
</evidence>
<dbReference type="RefSeq" id="WP_146150178.1">
    <property type="nucleotide sequence ID" value="NZ_BSRZ01000001.1"/>
</dbReference>
<dbReference type="EMBL" id="BSRZ01000001">
    <property type="protein sequence ID" value="GLW62205.1"/>
    <property type="molecule type" value="Genomic_DNA"/>
</dbReference>
<gene>
    <name evidence="1" type="ORF">Arub01_04490</name>
</gene>